<proteinExistence type="predicted"/>
<dbReference type="PATRIC" id="fig|570156.3.peg.72"/>
<dbReference type="EMBL" id="LJTC01000001">
    <property type="protein sequence ID" value="KPM85280.1"/>
    <property type="molecule type" value="Genomic_DNA"/>
</dbReference>
<dbReference type="OrthoDB" id="6315949at2"/>
<dbReference type="RefSeq" id="WP_054551033.1">
    <property type="nucleotide sequence ID" value="NZ_LJTC01000001.1"/>
</dbReference>
<dbReference type="Proteomes" id="UP000050378">
    <property type="component" value="Unassembled WGS sequence"/>
</dbReference>
<name>A0A0N8HKZ8_9GAMM</name>
<comment type="caution">
    <text evidence="1">The sequence shown here is derived from an EMBL/GenBank/DDBJ whole genome shotgun (WGS) entry which is preliminary data.</text>
</comment>
<protein>
    <submittedName>
        <fullName evidence="1">Uncharacterized protein</fullName>
    </submittedName>
</protein>
<sequence>MHSSFPKIIFSDHELALVEDEADIESFVYGLSEEQQQEAILLLTTGLYVNLQGESVKALTDVELANRVTEYLAQEGVCCLSKVTRLTPAQAFAMLVD</sequence>
<gene>
    <name evidence="1" type="ORF">AOG27_00370</name>
</gene>
<evidence type="ECO:0000313" key="2">
    <source>
        <dbReference type="Proteomes" id="UP000050378"/>
    </source>
</evidence>
<organism evidence="1 2">
    <name type="scientific">Pseudoalteromonas lipolytica</name>
    <dbReference type="NCBI Taxonomy" id="570156"/>
    <lineage>
        <taxon>Bacteria</taxon>
        <taxon>Pseudomonadati</taxon>
        <taxon>Pseudomonadota</taxon>
        <taxon>Gammaproteobacteria</taxon>
        <taxon>Alteromonadales</taxon>
        <taxon>Pseudoalteromonadaceae</taxon>
        <taxon>Pseudoalteromonas</taxon>
    </lineage>
</organism>
<dbReference type="AlphaFoldDB" id="A0A0N8HKZ8"/>
<accession>A0A0N8HKZ8</accession>
<reference evidence="1 2" key="1">
    <citation type="submission" date="2015-09" db="EMBL/GenBank/DDBJ databases">
        <title>Draft Genome Sequence of Pseudoalteromonas lipolytica UCD-48B.</title>
        <authorList>
            <person name="Krusor M."/>
            <person name="Coil D.A."/>
            <person name="Lang J.M."/>
            <person name="Eisen J.A."/>
            <person name="Alexiev A."/>
        </authorList>
    </citation>
    <scope>NUCLEOTIDE SEQUENCE [LARGE SCALE GENOMIC DNA]</scope>
    <source>
        <strain evidence="1 2">UCD-48B</strain>
    </source>
</reference>
<evidence type="ECO:0000313" key="1">
    <source>
        <dbReference type="EMBL" id="KPM85280.1"/>
    </source>
</evidence>